<dbReference type="PANTHER" id="PTHR10587">
    <property type="entry name" value="GLYCOSYL TRANSFERASE-RELATED"/>
    <property type="match status" value="1"/>
</dbReference>
<dbReference type="EMBL" id="SXDP01000005">
    <property type="protein sequence ID" value="NEZ47158.1"/>
    <property type="molecule type" value="Genomic_DNA"/>
</dbReference>
<comment type="caution">
    <text evidence="2">The sequence shown here is derived from an EMBL/GenBank/DDBJ whole genome shotgun (WGS) entry which is preliminary data.</text>
</comment>
<protein>
    <submittedName>
        <fullName evidence="2">Polysaccharide deacetylase</fullName>
    </submittedName>
</protein>
<evidence type="ECO:0000313" key="2">
    <source>
        <dbReference type="EMBL" id="NEZ47158.1"/>
    </source>
</evidence>
<dbReference type="CDD" id="cd10944">
    <property type="entry name" value="CE4_SmPgdA_like"/>
    <property type="match status" value="1"/>
</dbReference>
<dbReference type="InterPro" id="IPR050248">
    <property type="entry name" value="Polysacc_deacetylase_ArnD"/>
</dbReference>
<dbReference type="PROSITE" id="PS51677">
    <property type="entry name" value="NODB"/>
    <property type="match status" value="1"/>
</dbReference>
<dbReference type="Pfam" id="PF01522">
    <property type="entry name" value="Polysacc_deac_1"/>
    <property type="match status" value="1"/>
</dbReference>
<dbReference type="RefSeq" id="WP_163249247.1">
    <property type="nucleotide sequence ID" value="NZ_SXDP01000005.1"/>
</dbReference>
<dbReference type="PANTHER" id="PTHR10587:SF125">
    <property type="entry name" value="POLYSACCHARIDE DEACETYLASE YHEN-RELATED"/>
    <property type="match status" value="1"/>
</dbReference>
<dbReference type="InterPro" id="IPR011330">
    <property type="entry name" value="Glyco_hydro/deAcase_b/a-brl"/>
</dbReference>
<dbReference type="GO" id="GO:0005975">
    <property type="term" value="P:carbohydrate metabolic process"/>
    <property type="evidence" value="ECO:0007669"/>
    <property type="project" value="InterPro"/>
</dbReference>
<organism evidence="2 3">
    <name type="scientific">Clostridium niameyense</name>
    <dbReference type="NCBI Taxonomy" id="1622073"/>
    <lineage>
        <taxon>Bacteria</taxon>
        <taxon>Bacillati</taxon>
        <taxon>Bacillota</taxon>
        <taxon>Clostridia</taxon>
        <taxon>Eubacteriales</taxon>
        <taxon>Clostridiaceae</taxon>
        <taxon>Clostridium</taxon>
    </lineage>
</organism>
<name>A0A6M0RD44_9CLOT</name>
<feature type="domain" description="NodB homology" evidence="1">
    <location>
        <begin position="79"/>
        <end position="268"/>
    </location>
</feature>
<dbReference type="Proteomes" id="UP000473885">
    <property type="component" value="Unassembled WGS sequence"/>
</dbReference>
<accession>A0A6M0RD44</accession>
<proteinExistence type="predicted"/>
<dbReference type="GO" id="GO:0016810">
    <property type="term" value="F:hydrolase activity, acting on carbon-nitrogen (but not peptide) bonds"/>
    <property type="evidence" value="ECO:0007669"/>
    <property type="project" value="InterPro"/>
</dbReference>
<gene>
    <name evidence="2" type="ORF">FDF74_08040</name>
</gene>
<dbReference type="Gene3D" id="3.20.20.370">
    <property type="entry name" value="Glycoside hydrolase/deacetylase"/>
    <property type="match status" value="1"/>
</dbReference>
<evidence type="ECO:0000313" key="3">
    <source>
        <dbReference type="Proteomes" id="UP000473885"/>
    </source>
</evidence>
<dbReference type="SUPFAM" id="SSF88713">
    <property type="entry name" value="Glycoside hydrolase/deacetylase"/>
    <property type="match status" value="1"/>
</dbReference>
<reference evidence="2 3" key="1">
    <citation type="submission" date="2019-04" db="EMBL/GenBank/DDBJ databases">
        <title>Genome sequencing of Clostridium botulinum Groups I-IV and Clostridium butyricum.</title>
        <authorList>
            <person name="Brunt J."/>
            <person name="Van Vliet A.H.M."/>
            <person name="Stringer S.C."/>
            <person name="Carter A.T."/>
            <person name="Peck M.W."/>
        </authorList>
    </citation>
    <scope>NUCLEOTIDE SEQUENCE [LARGE SCALE GENOMIC DNA]</scope>
    <source>
        <strain evidence="2 3">IFR 18/094</strain>
    </source>
</reference>
<dbReference type="AlphaFoldDB" id="A0A6M0RD44"/>
<dbReference type="InterPro" id="IPR002509">
    <property type="entry name" value="NODB_dom"/>
</dbReference>
<evidence type="ECO:0000259" key="1">
    <source>
        <dbReference type="PROSITE" id="PS51677"/>
    </source>
</evidence>
<sequence length="271" mass="31293">MKKNEINLKRVKKLLLSTTVILTIFLVSFGITNYVLHKRRNIILKETDNKKNTKQTFDANKYNLDKFDAKDVFKKDGKKLAFLTFDDGPSNTVTPRVLDILKNYKINATFFVVGSLAENNKNLIKREVLEGHSIGNHTYSHNYKSIYSDTNVFINEVDKTQEILKNIIGENYNIKLVRFPGGAFGEKFKPYKQVLEEKGYYYIDWNALNGDAEAQNVPKEKLIDNIKATTKDKNHVVILMHDGYCKETTVEALPYIIEYLKSQGYEFKALK</sequence>
<keyword evidence="3" id="KW-1185">Reference proteome</keyword>